<dbReference type="Gene3D" id="1.10.150.130">
    <property type="match status" value="2"/>
</dbReference>
<keyword evidence="3 5" id="KW-0238">DNA-binding</keyword>
<keyword evidence="4" id="KW-0233">DNA recombination</keyword>
<dbReference type="EMBL" id="BAFN01000001">
    <property type="protein sequence ID" value="GAN34863.1"/>
    <property type="molecule type" value="Genomic_DNA"/>
</dbReference>
<dbReference type="InterPro" id="IPR050090">
    <property type="entry name" value="Tyrosine_recombinase_XerCD"/>
</dbReference>
<feature type="domain" description="Core-binding (CB)" evidence="7">
    <location>
        <begin position="7"/>
        <end position="82"/>
    </location>
</feature>
<dbReference type="InterPro" id="IPR010998">
    <property type="entry name" value="Integrase_recombinase_N"/>
</dbReference>
<evidence type="ECO:0000256" key="1">
    <source>
        <dbReference type="ARBA" id="ARBA00008857"/>
    </source>
</evidence>
<evidence type="ECO:0000256" key="2">
    <source>
        <dbReference type="ARBA" id="ARBA00022908"/>
    </source>
</evidence>
<proteinExistence type="inferred from homology"/>
<dbReference type="InterPro" id="IPR002104">
    <property type="entry name" value="Integrase_catalytic"/>
</dbReference>
<dbReference type="Gene3D" id="1.10.443.10">
    <property type="entry name" value="Intergrase catalytic core"/>
    <property type="match status" value="1"/>
</dbReference>
<dbReference type="PROSITE" id="PS51900">
    <property type="entry name" value="CB"/>
    <property type="match status" value="2"/>
</dbReference>
<dbReference type="InterPro" id="IPR013762">
    <property type="entry name" value="Integrase-like_cat_sf"/>
</dbReference>
<dbReference type="InterPro" id="IPR004107">
    <property type="entry name" value="Integrase_SAM-like_N"/>
</dbReference>
<dbReference type="Pfam" id="PF02899">
    <property type="entry name" value="Phage_int_SAM_1"/>
    <property type="match status" value="1"/>
</dbReference>
<dbReference type="InterPro" id="IPR011010">
    <property type="entry name" value="DNA_brk_join_enz"/>
</dbReference>
<dbReference type="Proteomes" id="UP000032309">
    <property type="component" value="Unassembled WGS sequence"/>
</dbReference>
<dbReference type="Pfam" id="PF00589">
    <property type="entry name" value="Phage_integrase"/>
    <property type="match status" value="1"/>
</dbReference>
<sequence length="425" mass="49800">MSFLDTDSGQKIFNQYLKKVNGSSQRVYRSEIQQFFDFKNCEISNISKETLHSYQERLSHEHSSKTAKRKFSILNGFFKFLEKKVKGFQNPIDTLTEFKTHTGIKSEDFTRYLGGFLAIQNTTNTRKSYENLIKLFFTWVNKDLCDISKIDLLAYRDYLRGQNYRDTTIWNKFISLNRFFKYIERENRKFRNPILFKELSLIFPKKDKGYYTVLSVSEAQRLLGQPDRKTEIGRRDYAILVIMLVYGLRANEIAGLRHKHLEHDRVKGQQKVWITDRKGRFQNRPKTAIILNGKALQSFDTWIGIVKGYGIKITGELPIFLPFIYDRVDRKLVIRRDRLPEALSVKSVENIVKRYLKKAKIERDGEVLSAHALRHTAFTVLAQEGVPIQDIQKLAGHQDINTTMIYVHSAQSYDNHPGMHNPLNR</sequence>
<dbReference type="SUPFAM" id="SSF56349">
    <property type="entry name" value="DNA breaking-rejoining enzymes"/>
    <property type="match status" value="2"/>
</dbReference>
<evidence type="ECO:0000259" key="6">
    <source>
        <dbReference type="PROSITE" id="PS51898"/>
    </source>
</evidence>
<protein>
    <submittedName>
        <fullName evidence="8">Integrase family protein</fullName>
    </submittedName>
</protein>
<dbReference type="CDD" id="cd00397">
    <property type="entry name" value="DNA_BRE_C"/>
    <property type="match status" value="1"/>
</dbReference>
<keyword evidence="2" id="KW-0229">DNA integration</keyword>
<evidence type="ECO:0000259" key="7">
    <source>
        <dbReference type="PROSITE" id="PS51900"/>
    </source>
</evidence>
<reference evidence="9" key="1">
    <citation type="journal article" date="2015" name="Genome Announc.">
        <title>Draft Genome Sequence of an Anaerobic Ammonium-Oxidizing Bacterium, "Candidatus Brocadia sinica".</title>
        <authorList>
            <person name="Oshiki M."/>
            <person name="Shinyako-Hata K."/>
            <person name="Satoh H."/>
            <person name="Okabe S."/>
        </authorList>
    </citation>
    <scope>NUCLEOTIDE SEQUENCE [LARGE SCALE GENOMIC DNA]</scope>
    <source>
        <strain evidence="9">JPN1</strain>
    </source>
</reference>
<gene>
    <name evidence="8" type="ORF">BROSI_A3407</name>
</gene>
<dbReference type="RefSeq" id="WP_052564811.1">
    <property type="nucleotide sequence ID" value="NZ_BAFN01000001.1"/>
</dbReference>
<accession>A0ABQ0K1P7</accession>
<comment type="similarity">
    <text evidence="1">Belongs to the 'phage' integrase family.</text>
</comment>
<feature type="domain" description="Core-binding (CB)" evidence="7">
    <location>
        <begin position="107"/>
        <end position="184"/>
    </location>
</feature>
<evidence type="ECO:0000313" key="8">
    <source>
        <dbReference type="EMBL" id="GAN34863.1"/>
    </source>
</evidence>
<dbReference type="PANTHER" id="PTHR30349">
    <property type="entry name" value="PHAGE INTEGRASE-RELATED"/>
    <property type="match status" value="1"/>
</dbReference>
<name>A0ABQ0K1P7_9BACT</name>
<dbReference type="InterPro" id="IPR044068">
    <property type="entry name" value="CB"/>
</dbReference>
<evidence type="ECO:0000313" key="9">
    <source>
        <dbReference type="Proteomes" id="UP000032309"/>
    </source>
</evidence>
<dbReference type="PANTHER" id="PTHR30349:SF41">
    <property type="entry name" value="INTEGRASE_RECOMBINASE PROTEIN MJ0367-RELATED"/>
    <property type="match status" value="1"/>
</dbReference>
<feature type="domain" description="Tyr recombinase" evidence="6">
    <location>
        <begin position="209"/>
        <end position="421"/>
    </location>
</feature>
<organism evidence="8 9">
    <name type="scientific">Candidatus Brocadia sinica JPN1</name>
    <dbReference type="NCBI Taxonomy" id="1197129"/>
    <lineage>
        <taxon>Bacteria</taxon>
        <taxon>Pseudomonadati</taxon>
        <taxon>Planctomycetota</taxon>
        <taxon>Candidatus Brocadiia</taxon>
        <taxon>Candidatus Brocadiales</taxon>
        <taxon>Candidatus Brocadiaceae</taxon>
        <taxon>Candidatus Brocadia</taxon>
    </lineage>
</organism>
<dbReference type="PROSITE" id="PS51898">
    <property type="entry name" value="TYR_RECOMBINASE"/>
    <property type="match status" value="1"/>
</dbReference>
<keyword evidence="9" id="KW-1185">Reference proteome</keyword>
<evidence type="ECO:0000256" key="4">
    <source>
        <dbReference type="ARBA" id="ARBA00023172"/>
    </source>
</evidence>
<evidence type="ECO:0000256" key="5">
    <source>
        <dbReference type="PROSITE-ProRule" id="PRU01248"/>
    </source>
</evidence>
<evidence type="ECO:0000256" key="3">
    <source>
        <dbReference type="ARBA" id="ARBA00023125"/>
    </source>
</evidence>
<comment type="caution">
    <text evidence="8">The sequence shown here is derived from an EMBL/GenBank/DDBJ whole genome shotgun (WGS) entry which is preliminary data.</text>
</comment>